<dbReference type="OrthoDB" id="5068061at2"/>
<reference evidence="2 3" key="1">
    <citation type="submission" date="2019-08" db="EMBL/GenBank/DDBJ databases">
        <authorList>
            <person name="Dong K."/>
        </authorList>
    </citation>
    <scope>NUCLEOTIDE SEQUENCE [LARGE SCALE GENOMIC DNA]</scope>
    <source>
        <strain evidence="2 3">JCM14558</strain>
    </source>
</reference>
<organism evidence="2 3">
    <name type="scientific">Microbacterium hatanonis</name>
    <dbReference type="NCBI Taxonomy" id="404366"/>
    <lineage>
        <taxon>Bacteria</taxon>
        <taxon>Bacillati</taxon>
        <taxon>Actinomycetota</taxon>
        <taxon>Actinomycetes</taxon>
        <taxon>Micrococcales</taxon>
        <taxon>Microbacteriaceae</taxon>
        <taxon>Microbacterium</taxon>
    </lineage>
</organism>
<keyword evidence="2" id="KW-0436">Ligase</keyword>
<evidence type="ECO:0000313" key="3">
    <source>
        <dbReference type="Proteomes" id="UP000321034"/>
    </source>
</evidence>
<comment type="caution">
    <text evidence="2">The sequence shown here is derived from an EMBL/GenBank/DDBJ whole genome shotgun (WGS) entry which is preliminary data.</text>
</comment>
<name>A0A5C8I0B2_9MICO</name>
<gene>
    <name evidence="2" type="ORF">FVP77_02100</name>
</gene>
<feature type="domain" description="DUF7882" evidence="1">
    <location>
        <begin position="1"/>
        <end position="93"/>
    </location>
</feature>
<sequence length="118" mass="12815">MGRLTYNNDAKSSYDIPDEILLPLRIVVATKLRRSESFMLSVGLEGTGGYRSLWIAPSVPLVIQVYAARLDKIDREVLDKMLDEAYSPNGLDLRGFVGLVHGAGRRNGGSGADGLVHA</sequence>
<dbReference type="InterPro" id="IPR057204">
    <property type="entry name" value="DUF7882"/>
</dbReference>
<keyword evidence="3" id="KW-1185">Reference proteome</keyword>
<dbReference type="AlphaFoldDB" id="A0A5C8I0B2"/>
<dbReference type="GO" id="GO:0016874">
    <property type="term" value="F:ligase activity"/>
    <property type="evidence" value="ECO:0007669"/>
    <property type="project" value="UniProtKB-KW"/>
</dbReference>
<evidence type="ECO:0000259" key="1">
    <source>
        <dbReference type="Pfam" id="PF25355"/>
    </source>
</evidence>
<dbReference type="EMBL" id="VRSV01000001">
    <property type="protein sequence ID" value="TXK12296.1"/>
    <property type="molecule type" value="Genomic_DNA"/>
</dbReference>
<accession>A0A5C8I0B2</accession>
<proteinExistence type="predicted"/>
<dbReference type="Pfam" id="PF25355">
    <property type="entry name" value="DUF7882"/>
    <property type="match status" value="1"/>
</dbReference>
<evidence type="ECO:0000313" key="2">
    <source>
        <dbReference type="EMBL" id="TXK12296.1"/>
    </source>
</evidence>
<dbReference type="Proteomes" id="UP000321034">
    <property type="component" value="Unassembled WGS sequence"/>
</dbReference>
<protein>
    <submittedName>
        <fullName evidence="2">ATP-dependent DNA ligase</fullName>
    </submittedName>
</protein>
<dbReference type="RefSeq" id="WP_147893034.1">
    <property type="nucleotide sequence ID" value="NZ_BAAANR010000001.1"/>
</dbReference>